<dbReference type="EMBL" id="JAOPJF010000029">
    <property type="protein sequence ID" value="KAK1144698.1"/>
    <property type="molecule type" value="Genomic_DNA"/>
</dbReference>
<comment type="caution">
    <text evidence="1">The sequence shown here is derived from an EMBL/GenBank/DDBJ whole genome shotgun (WGS) entry which is preliminary data.</text>
</comment>
<sequence length="520" mass="57555">MAEPKNGNECVHLEQVASPPPPPKFIVSQGGGDTALALFSDPSQPYEPLSTQEAKKLDRKIDWVILPYISVAYAFFYIDKTTLSYAAIFGIQEDLNLQGTQYSWLSSVFYFGFLVWAIPTNLALQRFPVARYLGANIFAWGALLMAQAAARNFIQLAVLRALSGAAEACADPAFLLVTSMWYTRKEQPLKIGLWYTANGFGVALGGLLGYGIGQIKGALPSWKYEFLIIGALCCVWGIVIYVFLPDSPVSAKGFSLAEKRTVVERLREDQTGVENKNFKGYQVLEAFLDYKLYLQFLISLMQALVNGGISNFGTIIIKGFGFSTLGTTLMQIPYGAIIAISVLLCIYLNRILPPNNRCLLLIAFLLPNVAGAFGLRYVPQDNRAGRLICYYLTAPINASFVLLLSLQTANTAGHTKKVINSACLFLGYCVGNIAGPFFYKSEQSPTYILGIWSMIVSHLLEIVVVFLLRFLLASENKRRDKLQGIDGANGLERELHEENVDASAFGDLTDRENLNFRYIY</sequence>
<proteinExistence type="predicted"/>
<keyword evidence="2" id="KW-1185">Reference proteome</keyword>
<protein>
    <submittedName>
        <fullName evidence="1">Uncharacterized protein</fullName>
    </submittedName>
</protein>
<organism evidence="1 2">
    <name type="scientific">Aspergillus melleus</name>
    <dbReference type="NCBI Taxonomy" id="138277"/>
    <lineage>
        <taxon>Eukaryota</taxon>
        <taxon>Fungi</taxon>
        <taxon>Dikarya</taxon>
        <taxon>Ascomycota</taxon>
        <taxon>Pezizomycotina</taxon>
        <taxon>Eurotiomycetes</taxon>
        <taxon>Eurotiomycetidae</taxon>
        <taxon>Eurotiales</taxon>
        <taxon>Aspergillaceae</taxon>
        <taxon>Aspergillus</taxon>
        <taxon>Aspergillus subgen. Circumdati</taxon>
    </lineage>
</organism>
<accession>A0ACC3B3F1</accession>
<dbReference type="Proteomes" id="UP001177260">
    <property type="component" value="Unassembled WGS sequence"/>
</dbReference>
<reference evidence="1 2" key="1">
    <citation type="journal article" date="2023" name="ACS Omega">
        <title>Identification of the Neoaspergillic Acid Biosynthesis Gene Cluster by Establishing an In Vitro CRISPR-Ribonucleoprotein Genetic System in Aspergillus melleus.</title>
        <authorList>
            <person name="Yuan B."/>
            <person name="Grau M.F."/>
            <person name="Murata R.M."/>
            <person name="Torok T."/>
            <person name="Venkateswaran K."/>
            <person name="Stajich J.E."/>
            <person name="Wang C.C.C."/>
        </authorList>
    </citation>
    <scope>NUCLEOTIDE SEQUENCE [LARGE SCALE GENOMIC DNA]</scope>
    <source>
        <strain evidence="1 2">IMV 1140</strain>
    </source>
</reference>
<gene>
    <name evidence="1" type="ORF">N8T08_005002</name>
</gene>
<evidence type="ECO:0000313" key="1">
    <source>
        <dbReference type="EMBL" id="KAK1144698.1"/>
    </source>
</evidence>
<evidence type="ECO:0000313" key="2">
    <source>
        <dbReference type="Proteomes" id="UP001177260"/>
    </source>
</evidence>
<name>A0ACC3B3F1_9EURO</name>